<keyword evidence="2" id="KW-0805">Transcription regulation</keyword>
<feature type="region of interest" description="Disordered" evidence="5">
    <location>
        <begin position="161"/>
        <end position="195"/>
    </location>
</feature>
<dbReference type="Proteomes" id="UP000283530">
    <property type="component" value="Unassembled WGS sequence"/>
</dbReference>
<organism evidence="8 9">
    <name type="scientific">Cinnamomum micranthum f. kanehirae</name>
    <dbReference type="NCBI Taxonomy" id="337451"/>
    <lineage>
        <taxon>Eukaryota</taxon>
        <taxon>Viridiplantae</taxon>
        <taxon>Streptophyta</taxon>
        <taxon>Embryophyta</taxon>
        <taxon>Tracheophyta</taxon>
        <taxon>Spermatophyta</taxon>
        <taxon>Magnoliopsida</taxon>
        <taxon>Magnoliidae</taxon>
        <taxon>Laurales</taxon>
        <taxon>Lauraceae</taxon>
        <taxon>Cinnamomum</taxon>
    </lineage>
</organism>
<evidence type="ECO:0000256" key="4">
    <source>
        <dbReference type="ARBA" id="ARBA00023242"/>
    </source>
</evidence>
<dbReference type="AlphaFoldDB" id="A0A443N676"/>
<dbReference type="InterPro" id="IPR054502">
    <property type="entry name" value="bHLH-TF_ACT-like_plant"/>
</dbReference>
<dbReference type="GO" id="GO:0046983">
    <property type="term" value="F:protein dimerization activity"/>
    <property type="evidence" value="ECO:0007669"/>
    <property type="project" value="InterPro"/>
</dbReference>
<dbReference type="SUPFAM" id="SSF47459">
    <property type="entry name" value="HLH, helix-loop-helix DNA-binding domain"/>
    <property type="match status" value="1"/>
</dbReference>
<proteinExistence type="predicted"/>
<feature type="compositionally biased region" description="Polar residues" evidence="5">
    <location>
        <begin position="166"/>
        <end position="181"/>
    </location>
</feature>
<keyword evidence="3" id="KW-0804">Transcription</keyword>
<sequence>MRSLEYLASQRTLSPYKGFSWSFVIVASLFLSSLFWLLIYEFCVFGGWNCNGCWVLLKHLEHHEHPNISRNPLKQAALMEMSSVRWLSELGMEDPTFIQQCDMNSLDQFTTQQIAAALGEEFQHSFSSESYSSYPHITPRSNNNITCSSMEASQQGADRPMKQHRTNSWNSCTTEHVSTPDASPPNLLSFGNQNSPTNQQQFYSNLIAGAAAKPKDESLSPRTSNIPTDILISQSSFLNQGYVSKAGQGAKRVNMGTARPPSHTQDHIIAERKRREKLSQRFIALSAIVPGLKKMDKASVLGDAIKYVKQLQDKVKTMEEQTLKKTVESVVFIKKSQLCGDDDLSSSDENFDGHSDEPLPEIEARVSEKNILIRVHCEKRKGTLVKALDEIEKLHLSIVNTSVIPFANSALDITVTAQMEEEFCMTTKDLVKNLRSAFSKFM</sequence>
<keyword evidence="6" id="KW-0812">Transmembrane</keyword>
<dbReference type="PANTHER" id="PTHR45959">
    <property type="entry name" value="BHLH TRANSCRIPTION FACTOR"/>
    <property type="match status" value="1"/>
</dbReference>
<evidence type="ECO:0000256" key="1">
    <source>
        <dbReference type="ARBA" id="ARBA00004123"/>
    </source>
</evidence>
<dbReference type="PANTHER" id="PTHR45959:SF2">
    <property type="entry name" value="BHLH TRANSCRIPTION FACTOR"/>
    <property type="match status" value="1"/>
</dbReference>
<dbReference type="OrthoDB" id="690068at2759"/>
<dbReference type="EMBL" id="QPKB01000001">
    <property type="protein sequence ID" value="RWR74042.1"/>
    <property type="molecule type" value="Genomic_DNA"/>
</dbReference>
<keyword evidence="4" id="KW-0539">Nucleus</keyword>
<name>A0A443N676_9MAGN</name>
<keyword evidence="6" id="KW-0472">Membrane</keyword>
<dbReference type="InterPro" id="IPR011598">
    <property type="entry name" value="bHLH_dom"/>
</dbReference>
<gene>
    <name evidence="8" type="ORF">CKAN_00235600</name>
</gene>
<dbReference type="CDD" id="cd11452">
    <property type="entry name" value="bHLH_AtNAI1_like"/>
    <property type="match status" value="1"/>
</dbReference>
<protein>
    <submittedName>
        <fullName evidence="8">Transcription factor bHLH18-like protein</fullName>
    </submittedName>
</protein>
<keyword evidence="9" id="KW-1185">Reference proteome</keyword>
<dbReference type="Pfam" id="PF22754">
    <property type="entry name" value="bHLH-TF_ACT-like_plant"/>
    <property type="match status" value="1"/>
</dbReference>
<comment type="subcellular location">
    <subcellularLocation>
        <location evidence="1">Nucleus</location>
    </subcellularLocation>
</comment>
<evidence type="ECO:0000256" key="6">
    <source>
        <dbReference type="SAM" id="Phobius"/>
    </source>
</evidence>
<dbReference type="InterPro" id="IPR052610">
    <property type="entry name" value="bHLH_transcription_regulator"/>
</dbReference>
<comment type="caution">
    <text evidence="8">The sequence shown here is derived from an EMBL/GenBank/DDBJ whole genome shotgun (WGS) entry which is preliminary data.</text>
</comment>
<accession>A0A443N676</accession>
<evidence type="ECO:0000256" key="2">
    <source>
        <dbReference type="ARBA" id="ARBA00023015"/>
    </source>
</evidence>
<evidence type="ECO:0000313" key="8">
    <source>
        <dbReference type="EMBL" id="RWR74042.1"/>
    </source>
</evidence>
<dbReference type="STRING" id="337451.A0A443N676"/>
<keyword evidence="6" id="KW-1133">Transmembrane helix</keyword>
<dbReference type="Gene3D" id="4.10.280.10">
    <property type="entry name" value="Helix-loop-helix DNA-binding domain"/>
    <property type="match status" value="1"/>
</dbReference>
<evidence type="ECO:0000259" key="7">
    <source>
        <dbReference type="PROSITE" id="PS50888"/>
    </source>
</evidence>
<evidence type="ECO:0000313" key="9">
    <source>
        <dbReference type="Proteomes" id="UP000283530"/>
    </source>
</evidence>
<evidence type="ECO:0000256" key="3">
    <source>
        <dbReference type="ARBA" id="ARBA00023163"/>
    </source>
</evidence>
<feature type="transmembrane region" description="Helical" evidence="6">
    <location>
        <begin position="21"/>
        <end position="40"/>
    </location>
</feature>
<evidence type="ECO:0000256" key="5">
    <source>
        <dbReference type="SAM" id="MobiDB-lite"/>
    </source>
</evidence>
<dbReference type="SMART" id="SM00353">
    <property type="entry name" value="HLH"/>
    <property type="match status" value="1"/>
</dbReference>
<feature type="domain" description="BHLH" evidence="7">
    <location>
        <begin position="262"/>
        <end position="311"/>
    </location>
</feature>
<dbReference type="Pfam" id="PF00010">
    <property type="entry name" value="HLH"/>
    <property type="match status" value="1"/>
</dbReference>
<reference evidence="8 9" key="1">
    <citation type="journal article" date="2019" name="Nat. Plants">
        <title>Stout camphor tree genome fills gaps in understanding of flowering plant genome evolution.</title>
        <authorList>
            <person name="Chaw S.M."/>
            <person name="Liu Y.C."/>
            <person name="Wu Y.W."/>
            <person name="Wang H.Y."/>
            <person name="Lin C.I."/>
            <person name="Wu C.S."/>
            <person name="Ke H.M."/>
            <person name="Chang L.Y."/>
            <person name="Hsu C.Y."/>
            <person name="Yang H.T."/>
            <person name="Sudianto E."/>
            <person name="Hsu M.H."/>
            <person name="Wu K.P."/>
            <person name="Wang L.N."/>
            <person name="Leebens-Mack J.H."/>
            <person name="Tsai I.J."/>
        </authorList>
    </citation>
    <scope>NUCLEOTIDE SEQUENCE [LARGE SCALE GENOMIC DNA]</scope>
    <source>
        <strain evidence="9">cv. Chaw 1501</strain>
        <tissue evidence="8">Young leaves</tissue>
    </source>
</reference>
<dbReference type="InterPro" id="IPR036638">
    <property type="entry name" value="HLH_DNA-bd_sf"/>
</dbReference>
<dbReference type="PROSITE" id="PS50888">
    <property type="entry name" value="BHLH"/>
    <property type="match status" value="1"/>
</dbReference>
<dbReference type="GO" id="GO:0005634">
    <property type="term" value="C:nucleus"/>
    <property type="evidence" value="ECO:0007669"/>
    <property type="project" value="UniProtKB-SubCell"/>
</dbReference>